<keyword evidence="7" id="KW-1185">Reference proteome</keyword>
<dbReference type="Proteomes" id="UP001179952">
    <property type="component" value="Unassembled WGS sequence"/>
</dbReference>
<dbReference type="Gene3D" id="2.130.10.10">
    <property type="entry name" value="YVTN repeat-like/Quinoprotein amine dehydrogenase"/>
    <property type="match status" value="1"/>
</dbReference>
<evidence type="ECO:0000256" key="4">
    <source>
        <dbReference type="ARBA" id="ARBA00025740"/>
    </source>
</evidence>
<comment type="similarity">
    <text evidence="4">Belongs to the WD repeat PROPPIN family.</text>
</comment>
<protein>
    <submittedName>
        <fullName evidence="6">Autophagy-related protein 18d</fullName>
    </submittedName>
</protein>
<dbReference type="SUPFAM" id="SSF50978">
    <property type="entry name" value="WD40 repeat-like"/>
    <property type="match status" value="1"/>
</dbReference>
<dbReference type="InterPro" id="IPR001680">
    <property type="entry name" value="WD40_rpt"/>
</dbReference>
<evidence type="ECO:0000256" key="1">
    <source>
        <dbReference type="ARBA" id="ARBA00004623"/>
    </source>
</evidence>
<evidence type="ECO:0000256" key="3">
    <source>
        <dbReference type="ARBA" id="ARBA00022737"/>
    </source>
</evidence>
<dbReference type="EMBL" id="JAUJYN010000005">
    <property type="protein sequence ID" value="KAK1271568.1"/>
    <property type="molecule type" value="Genomic_DNA"/>
</dbReference>
<keyword evidence="3" id="KW-0677">Repeat</keyword>
<name>A0AAV9B594_ACOGR</name>
<dbReference type="InterPro" id="IPR015943">
    <property type="entry name" value="WD40/YVTN_repeat-like_dom_sf"/>
</dbReference>
<dbReference type="GO" id="GO:0034045">
    <property type="term" value="C:phagophore assembly site membrane"/>
    <property type="evidence" value="ECO:0007669"/>
    <property type="project" value="UniProtKB-SubCell"/>
</dbReference>
<dbReference type="InterPro" id="IPR048720">
    <property type="entry name" value="PROPPIN"/>
</dbReference>
<accession>A0AAV9B594</accession>
<feature type="region of interest" description="Disordered" evidence="5">
    <location>
        <begin position="1"/>
        <end position="24"/>
    </location>
</feature>
<keyword evidence="2" id="KW-0853">WD repeat</keyword>
<dbReference type="AlphaFoldDB" id="A0AAV9B594"/>
<proteinExistence type="inferred from homology"/>
<evidence type="ECO:0000313" key="7">
    <source>
        <dbReference type="Proteomes" id="UP001179952"/>
    </source>
</evidence>
<comment type="caution">
    <text evidence="6">The sequence shown here is derived from an EMBL/GenBank/DDBJ whole genome shotgun (WGS) entry which is preliminary data.</text>
</comment>
<sequence>MTSSVSTSRGVHPPMRLGTHTSSIPFGKPQMEAAGDIDDTELLTVSWNQDYQCFAVGTSRGFRIYSCEPFKETFRRDLKSGGFGIVEMLFRCNILALVGGGENPVYPPNKVMIWDDHQSRCIGEFSFRSDVRAVKLRRDQIVVVLEHKIYVYNLTDLKLLHQIETVANPRGLCCLSHRPNTSVLACPGLHKGHVRVEHFGLRMTKFISAHDSHLACITLTMDGLLLATASVKGTLIRIFNTMDGTRLQEVRRGVDKAEIYSIALSPNVQWLAVSSDKGTVHIFSLRVRVDGEDPSNHYSSDQGSAIVHQNSSNSLDSLVSSNTGSNPGSSLSFMKVVLPKYFSSEWSFAQFHVPEITRFFAAFGAQNTVVIVGMDGSFYRCSFDPVNGGEMLQQEYVRFLKA</sequence>
<dbReference type="Pfam" id="PF21032">
    <property type="entry name" value="PROPPIN"/>
    <property type="match status" value="1"/>
</dbReference>
<evidence type="ECO:0000256" key="5">
    <source>
        <dbReference type="SAM" id="MobiDB-lite"/>
    </source>
</evidence>
<organism evidence="6 7">
    <name type="scientific">Acorus gramineus</name>
    <name type="common">Dwarf sweet flag</name>
    <dbReference type="NCBI Taxonomy" id="55184"/>
    <lineage>
        <taxon>Eukaryota</taxon>
        <taxon>Viridiplantae</taxon>
        <taxon>Streptophyta</taxon>
        <taxon>Embryophyta</taxon>
        <taxon>Tracheophyta</taxon>
        <taxon>Spermatophyta</taxon>
        <taxon>Magnoliopsida</taxon>
        <taxon>Liliopsida</taxon>
        <taxon>Acoraceae</taxon>
        <taxon>Acorus</taxon>
    </lineage>
</organism>
<reference evidence="6" key="1">
    <citation type="journal article" date="2023" name="Nat. Commun.">
        <title>Diploid and tetraploid genomes of Acorus and the evolution of monocots.</title>
        <authorList>
            <person name="Ma L."/>
            <person name="Liu K.W."/>
            <person name="Li Z."/>
            <person name="Hsiao Y.Y."/>
            <person name="Qi Y."/>
            <person name="Fu T."/>
            <person name="Tang G.D."/>
            <person name="Zhang D."/>
            <person name="Sun W.H."/>
            <person name="Liu D.K."/>
            <person name="Li Y."/>
            <person name="Chen G.Z."/>
            <person name="Liu X.D."/>
            <person name="Liao X.Y."/>
            <person name="Jiang Y.T."/>
            <person name="Yu X."/>
            <person name="Hao Y."/>
            <person name="Huang J."/>
            <person name="Zhao X.W."/>
            <person name="Ke S."/>
            <person name="Chen Y.Y."/>
            <person name="Wu W.L."/>
            <person name="Hsu J.L."/>
            <person name="Lin Y.F."/>
            <person name="Huang M.D."/>
            <person name="Li C.Y."/>
            <person name="Huang L."/>
            <person name="Wang Z.W."/>
            <person name="Zhao X."/>
            <person name="Zhong W.Y."/>
            <person name="Peng D.H."/>
            <person name="Ahmad S."/>
            <person name="Lan S."/>
            <person name="Zhang J.S."/>
            <person name="Tsai W.C."/>
            <person name="Van de Peer Y."/>
            <person name="Liu Z.J."/>
        </authorList>
    </citation>
    <scope>NUCLEOTIDE SEQUENCE</scope>
    <source>
        <strain evidence="6">SCP</strain>
    </source>
</reference>
<dbReference type="PANTHER" id="PTHR11227">
    <property type="entry name" value="WD-REPEAT PROTEIN INTERACTING WITH PHOSPHOINOSIDES WIPI -RELATED"/>
    <property type="match status" value="1"/>
</dbReference>
<gene>
    <name evidence="6" type="ORF">QJS04_geneDACA022650</name>
</gene>
<comment type="subcellular location">
    <subcellularLocation>
        <location evidence="1">Preautophagosomal structure membrane</location>
        <topology evidence="1">Peripheral membrane protein</topology>
    </subcellularLocation>
</comment>
<evidence type="ECO:0000313" key="6">
    <source>
        <dbReference type="EMBL" id="KAK1271568.1"/>
    </source>
</evidence>
<dbReference type="FunFam" id="2.130.10.10:FF:000610">
    <property type="entry name" value="Autophagy-related protein 18c"/>
    <property type="match status" value="1"/>
</dbReference>
<dbReference type="InterPro" id="IPR036322">
    <property type="entry name" value="WD40_repeat_dom_sf"/>
</dbReference>
<evidence type="ECO:0000256" key="2">
    <source>
        <dbReference type="ARBA" id="ARBA00022574"/>
    </source>
</evidence>
<dbReference type="SMART" id="SM00320">
    <property type="entry name" value="WD40"/>
    <property type="match status" value="4"/>
</dbReference>
<reference evidence="6" key="2">
    <citation type="submission" date="2023-06" db="EMBL/GenBank/DDBJ databases">
        <authorList>
            <person name="Ma L."/>
            <person name="Liu K.-W."/>
            <person name="Li Z."/>
            <person name="Hsiao Y.-Y."/>
            <person name="Qi Y."/>
            <person name="Fu T."/>
            <person name="Tang G."/>
            <person name="Zhang D."/>
            <person name="Sun W.-H."/>
            <person name="Liu D.-K."/>
            <person name="Li Y."/>
            <person name="Chen G.-Z."/>
            <person name="Liu X.-D."/>
            <person name="Liao X.-Y."/>
            <person name="Jiang Y.-T."/>
            <person name="Yu X."/>
            <person name="Hao Y."/>
            <person name="Huang J."/>
            <person name="Zhao X.-W."/>
            <person name="Ke S."/>
            <person name="Chen Y.-Y."/>
            <person name="Wu W.-L."/>
            <person name="Hsu J.-L."/>
            <person name="Lin Y.-F."/>
            <person name="Huang M.-D."/>
            <person name="Li C.-Y."/>
            <person name="Huang L."/>
            <person name="Wang Z.-W."/>
            <person name="Zhao X."/>
            <person name="Zhong W.-Y."/>
            <person name="Peng D.-H."/>
            <person name="Ahmad S."/>
            <person name="Lan S."/>
            <person name="Zhang J.-S."/>
            <person name="Tsai W.-C."/>
            <person name="Van De Peer Y."/>
            <person name="Liu Z.-J."/>
        </authorList>
    </citation>
    <scope>NUCLEOTIDE SEQUENCE</scope>
    <source>
        <strain evidence="6">SCP</strain>
        <tissue evidence="6">Leaves</tissue>
    </source>
</reference>